<dbReference type="PANTHER" id="PTHR36505:SF1">
    <property type="entry name" value="BLR1072 PROTEIN"/>
    <property type="match status" value="1"/>
</dbReference>
<organism evidence="4 5">
    <name type="scientific">Acetobacter sacchari</name>
    <dbReference type="NCBI Taxonomy" id="2661687"/>
    <lineage>
        <taxon>Bacteria</taxon>
        <taxon>Pseudomonadati</taxon>
        <taxon>Pseudomonadota</taxon>
        <taxon>Alphaproteobacteria</taxon>
        <taxon>Acetobacterales</taxon>
        <taxon>Acetobacteraceae</taxon>
        <taxon>Acetobacter</taxon>
    </lineage>
</organism>
<dbReference type="EMBL" id="JAFVMF010000019">
    <property type="protein sequence ID" value="MBO1361254.1"/>
    <property type="molecule type" value="Genomic_DNA"/>
</dbReference>
<feature type="signal peptide" evidence="2">
    <location>
        <begin position="1"/>
        <end position="38"/>
    </location>
</feature>
<proteinExistence type="predicted"/>
<feature type="domain" description="PRC-barrel" evidence="3">
    <location>
        <begin position="159"/>
        <end position="216"/>
    </location>
</feature>
<dbReference type="InterPro" id="IPR011033">
    <property type="entry name" value="PRC_barrel-like_sf"/>
</dbReference>
<feature type="region of interest" description="Disordered" evidence="1">
    <location>
        <begin position="36"/>
        <end position="91"/>
    </location>
</feature>
<dbReference type="SUPFAM" id="SSF50346">
    <property type="entry name" value="PRC-barrel domain"/>
    <property type="match status" value="1"/>
</dbReference>
<feature type="region of interest" description="Disordered" evidence="1">
    <location>
        <begin position="122"/>
        <end position="147"/>
    </location>
</feature>
<dbReference type="Gene3D" id="2.30.30.240">
    <property type="entry name" value="PRC-barrel domain"/>
    <property type="match status" value="1"/>
</dbReference>
<dbReference type="RefSeq" id="WP_207882799.1">
    <property type="nucleotide sequence ID" value="NZ_JAFVMF010000019.1"/>
</dbReference>
<sequence>MKYDAGRMSDTLTAAARAALLGSALGFAQLVACGAARADERPTSQTPSSGTGASTETATPSATAHVALSGSTSPAPESPATATPVPTAPAPAPLPAAPSIAAVSPAPGASSAVAAQPARDIATGDDPEQHRDTPPQPSVVVSNGGAGSQAPAVELAQLRLGRLIDRELRGADHSQLGRIVDVLVGTDGKVAAVVADIGGFMGVGNRRVAIAWSLLALDHADPKGAIVAMASSSAVRSAPEFNPDAEQVQVVNGPRVAPAQDSASAPDGHDGDAKKAADHQGPVVDVSLAPVTSAPPATGASAPPSAASVVQPEQPSAGTPATSSSGDASGTGGPSPSEGARDNATRRGGSPHANAK</sequence>
<evidence type="ECO:0000313" key="5">
    <source>
        <dbReference type="Proteomes" id="UP000664771"/>
    </source>
</evidence>
<keyword evidence="5" id="KW-1185">Reference proteome</keyword>
<protein>
    <submittedName>
        <fullName evidence="4">PRC-barrel domain-containing protein</fullName>
    </submittedName>
</protein>
<accession>A0ABS3LZA7</accession>
<name>A0ABS3LZA7_9PROT</name>
<feature type="compositionally biased region" description="Low complexity" evidence="1">
    <location>
        <begin position="71"/>
        <end position="85"/>
    </location>
</feature>
<evidence type="ECO:0000256" key="1">
    <source>
        <dbReference type="SAM" id="MobiDB-lite"/>
    </source>
</evidence>
<feature type="region of interest" description="Disordered" evidence="1">
    <location>
        <begin position="256"/>
        <end position="356"/>
    </location>
</feature>
<evidence type="ECO:0000256" key="2">
    <source>
        <dbReference type="SAM" id="SignalP"/>
    </source>
</evidence>
<feature type="compositionally biased region" description="Basic and acidic residues" evidence="1">
    <location>
        <begin position="267"/>
        <end position="278"/>
    </location>
</feature>
<dbReference type="PANTHER" id="PTHR36505">
    <property type="entry name" value="BLR1072 PROTEIN"/>
    <property type="match status" value="1"/>
</dbReference>
<evidence type="ECO:0000259" key="3">
    <source>
        <dbReference type="Pfam" id="PF05239"/>
    </source>
</evidence>
<dbReference type="InterPro" id="IPR027275">
    <property type="entry name" value="PRC-brl_dom"/>
</dbReference>
<evidence type="ECO:0000313" key="4">
    <source>
        <dbReference type="EMBL" id="MBO1361254.1"/>
    </source>
</evidence>
<dbReference type="Pfam" id="PF05239">
    <property type="entry name" value="PRC"/>
    <property type="match status" value="1"/>
</dbReference>
<reference evidence="4 5" key="1">
    <citation type="submission" date="2021-03" db="EMBL/GenBank/DDBJ databases">
        <title>The complete genome sequence of Acetobacter sacchari TBRC 11175.</title>
        <authorList>
            <person name="Charoenyingcharoen P."/>
            <person name="Yukphan P."/>
        </authorList>
    </citation>
    <scope>NUCLEOTIDE SEQUENCE [LARGE SCALE GENOMIC DNA]</scope>
    <source>
        <strain evidence="4 5">TBRC 11175</strain>
    </source>
</reference>
<comment type="caution">
    <text evidence="4">The sequence shown here is derived from an EMBL/GenBank/DDBJ whole genome shotgun (WGS) entry which is preliminary data.</text>
</comment>
<dbReference type="Proteomes" id="UP000664771">
    <property type="component" value="Unassembled WGS sequence"/>
</dbReference>
<feature type="chain" id="PRO_5047290243" evidence="2">
    <location>
        <begin position="39"/>
        <end position="356"/>
    </location>
</feature>
<feature type="compositionally biased region" description="Low complexity" evidence="1">
    <location>
        <begin position="289"/>
        <end position="328"/>
    </location>
</feature>
<keyword evidence="2" id="KW-0732">Signal</keyword>
<gene>
    <name evidence="4" type="ORF">J2D73_15815</name>
</gene>
<feature type="compositionally biased region" description="Low complexity" evidence="1">
    <location>
        <begin position="46"/>
        <end position="64"/>
    </location>
</feature>